<sequence>MSAEVVAVGAGLAGLAAAVAAAEGGARVTILEKRPEIGGSTVLSAGLSAFAGTDEQAVAGIADDPATLRRDLLETGRHRNDPALVEVYCSDQLATYRWLRGLGIVYGEVHAASGQSVPRSHPTDTRVLVRTLLDRARSLGAAFRPGTGAHRLIVEDGAVRGVRTTGGEELRADAVVLASGGFSRNPELLDRFAPRMGRALRGGAEGSTGDGLLMAWKAGAGVIDTPYIKGTFGIHPDPDGAEGGTGILAIYKGAIAVDRSGRRFVDESLPYKEVGDACLDRDGGIAFQIFDAAVMERSDPSVPIYDFAARTGNGLLHTAPTLAELARDIGVPADALEATVAEYNAAIESGRPDPFGRATLSGGVGAPVPIAVPPFYAHPSTAVVLATYCGLTIDPDMRVLDVFGEVIPGLYAAGEVVGGLHGAGYVTGTSIGKAAVFGRRAGLRAGAAA</sequence>
<evidence type="ECO:0000256" key="4">
    <source>
        <dbReference type="ARBA" id="ARBA00023002"/>
    </source>
</evidence>
<name>A0ABW1AGI9_9ACTN</name>
<proteinExistence type="predicted"/>
<evidence type="ECO:0000256" key="2">
    <source>
        <dbReference type="ARBA" id="ARBA00022630"/>
    </source>
</evidence>
<gene>
    <name evidence="6" type="ORF">ACFPZN_49300</name>
</gene>
<dbReference type="Gene3D" id="3.90.700.10">
    <property type="entry name" value="Succinate dehydrogenase/fumarate reductase flavoprotein, catalytic domain"/>
    <property type="match status" value="1"/>
</dbReference>
<dbReference type="InterPro" id="IPR036188">
    <property type="entry name" value="FAD/NAD-bd_sf"/>
</dbReference>
<dbReference type="Gene3D" id="3.50.50.60">
    <property type="entry name" value="FAD/NAD(P)-binding domain"/>
    <property type="match status" value="1"/>
</dbReference>
<protein>
    <submittedName>
        <fullName evidence="6">FAD-dependent oxidoreductase</fullName>
    </submittedName>
</protein>
<dbReference type="InterPro" id="IPR003953">
    <property type="entry name" value="FAD-dep_OxRdtase_2_FAD-bd"/>
</dbReference>
<keyword evidence="2" id="KW-0285">Flavoprotein</keyword>
<dbReference type="SUPFAM" id="SSF51905">
    <property type="entry name" value="FAD/NAD(P)-binding domain"/>
    <property type="match status" value="1"/>
</dbReference>
<comment type="cofactor">
    <cofactor evidence="1">
        <name>FAD</name>
        <dbReference type="ChEBI" id="CHEBI:57692"/>
    </cofactor>
</comment>
<evidence type="ECO:0000313" key="6">
    <source>
        <dbReference type="EMBL" id="MFC5753666.1"/>
    </source>
</evidence>
<keyword evidence="3" id="KW-0274">FAD</keyword>
<organism evidence="6 7">
    <name type="scientific">Actinomadura rugatobispora</name>
    <dbReference type="NCBI Taxonomy" id="1994"/>
    <lineage>
        <taxon>Bacteria</taxon>
        <taxon>Bacillati</taxon>
        <taxon>Actinomycetota</taxon>
        <taxon>Actinomycetes</taxon>
        <taxon>Streptosporangiales</taxon>
        <taxon>Thermomonosporaceae</taxon>
        <taxon>Actinomadura</taxon>
    </lineage>
</organism>
<dbReference type="Proteomes" id="UP001596074">
    <property type="component" value="Unassembled WGS sequence"/>
</dbReference>
<comment type="caution">
    <text evidence="6">The sequence shown here is derived from an EMBL/GenBank/DDBJ whole genome shotgun (WGS) entry which is preliminary data.</text>
</comment>
<dbReference type="SUPFAM" id="SSF56425">
    <property type="entry name" value="Succinate dehydrogenase/fumarate reductase flavoprotein, catalytic domain"/>
    <property type="match status" value="1"/>
</dbReference>
<dbReference type="RefSeq" id="WP_378290923.1">
    <property type="nucleotide sequence ID" value="NZ_JBHSON010000118.1"/>
</dbReference>
<evidence type="ECO:0000259" key="5">
    <source>
        <dbReference type="Pfam" id="PF00890"/>
    </source>
</evidence>
<dbReference type="InterPro" id="IPR050315">
    <property type="entry name" value="FAD-oxidoreductase_2"/>
</dbReference>
<evidence type="ECO:0000313" key="7">
    <source>
        <dbReference type="Proteomes" id="UP001596074"/>
    </source>
</evidence>
<dbReference type="PRINTS" id="PR00368">
    <property type="entry name" value="FADPNR"/>
</dbReference>
<dbReference type="InterPro" id="IPR027477">
    <property type="entry name" value="Succ_DH/fumarate_Rdtase_cat_sf"/>
</dbReference>
<reference evidence="7" key="1">
    <citation type="journal article" date="2019" name="Int. J. Syst. Evol. Microbiol.">
        <title>The Global Catalogue of Microorganisms (GCM) 10K type strain sequencing project: providing services to taxonomists for standard genome sequencing and annotation.</title>
        <authorList>
            <consortium name="The Broad Institute Genomics Platform"/>
            <consortium name="The Broad Institute Genome Sequencing Center for Infectious Disease"/>
            <person name="Wu L."/>
            <person name="Ma J."/>
        </authorList>
    </citation>
    <scope>NUCLEOTIDE SEQUENCE [LARGE SCALE GENOMIC DNA]</scope>
    <source>
        <strain evidence="7">KCTC 42087</strain>
    </source>
</reference>
<feature type="domain" description="FAD-dependent oxidoreductase 2 FAD-binding" evidence="5">
    <location>
        <begin position="5"/>
        <end position="430"/>
    </location>
</feature>
<keyword evidence="4" id="KW-0560">Oxidoreductase</keyword>
<accession>A0ABW1AGI9</accession>
<dbReference type="PANTHER" id="PTHR43400:SF7">
    <property type="entry name" value="FAD-DEPENDENT OXIDOREDUCTASE 2 FAD BINDING DOMAIN-CONTAINING PROTEIN"/>
    <property type="match status" value="1"/>
</dbReference>
<dbReference type="Pfam" id="PF00890">
    <property type="entry name" value="FAD_binding_2"/>
    <property type="match status" value="1"/>
</dbReference>
<dbReference type="EMBL" id="JBHSON010000118">
    <property type="protein sequence ID" value="MFC5753666.1"/>
    <property type="molecule type" value="Genomic_DNA"/>
</dbReference>
<evidence type="ECO:0000256" key="3">
    <source>
        <dbReference type="ARBA" id="ARBA00022827"/>
    </source>
</evidence>
<evidence type="ECO:0000256" key="1">
    <source>
        <dbReference type="ARBA" id="ARBA00001974"/>
    </source>
</evidence>
<keyword evidence="7" id="KW-1185">Reference proteome</keyword>
<dbReference type="PANTHER" id="PTHR43400">
    <property type="entry name" value="FUMARATE REDUCTASE"/>
    <property type="match status" value="1"/>
</dbReference>